<evidence type="ECO:0008006" key="3">
    <source>
        <dbReference type="Google" id="ProtNLM"/>
    </source>
</evidence>
<reference evidence="1 2" key="1">
    <citation type="submission" date="2018-03" db="EMBL/GenBank/DDBJ databases">
        <title>Genomic Encyclopedia of Type Strains, Phase III (KMG-III): the genomes of soil and plant-associated and newly described type strains.</title>
        <authorList>
            <person name="Whitman W."/>
        </authorList>
    </citation>
    <scope>NUCLEOTIDE SEQUENCE [LARGE SCALE GENOMIC DNA]</scope>
    <source>
        <strain evidence="1 2">CGMCC 4.7125</strain>
    </source>
</reference>
<sequence>MPGIVPGTEWATFYDELAAAFGLTVEVTGPDFGIEPLLDTIADSAGLVTFVGELTRLVWPADVDLRRIPLRDPVPVYPHALVCRADNTHPTLAALREHLTRTRPHRPDGAVWAPAWARR</sequence>
<organism evidence="1 2">
    <name type="scientific">Prauserella shujinwangii</name>
    <dbReference type="NCBI Taxonomy" id="1453103"/>
    <lineage>
        <taxon>Bacteria</taxon>
        <taxon>Bacillati</taxon>
        <taxon>Actinomycetota</taxon>
        <taxon>Actinomycetes</taxon>
        <taxon>Pseudonocardiales</taxon>
        <taxon>Pseudonocardiaceae</taxon>
        <taxon>Prauserella</taxon>
    </lineage>
</organism>
<proteinExistence type="predicted"/>
<dbReference type="AlphaFoldDB" id="A0A2T0LXM2"/>
<evidence type="ECO:0000313" key="2">
    <source>
        <dbReference type="Proteomes" id="UP000238362"/>
    </source>
</evidence>
<dbReference type="Proteomes" id="UP000238362">
    <property type="component" value="Unassembled WGS sequence"/>
</dbReference>
<gene>
    <name evidence="1" type="ORF">B0I33_104527</name>
</gene>
<protein>
    <recommendedName>
        <fullName evidence="3">LysR substrate binding domain-containing protein</fullName>
    </recommendedName>
</protein>
<evidence type="ECO:0000313" key="1">
    <source>
        <dbReference type="EMBL" id="PRX48709.1"/>
    </source>
</evidence>
<comment type="caution">
    <text evidence="1">The sequence shown here is derived from an EMBL/GenBank/DDBJ whole genome shotgun (WGS) entry which is preliminary data.</text>
</comment>
<name>A0A2T0LXM2_9PSEU</name>
<dbReference type="EMBL" id="PVNH01000004">
    <property type="protein sequence ID" value="PRX48709.1"/>
    <property type="molecule type" value="Genomic_DNA"/>
</dbReference>
<keyword evidence="2" id="KW-1185">Reference proteome</keyword>
<accession>A0A2T0LXM2</accession>